<feature type="region of interest" description="Disordered" evidence="2">
    <location>
        <begin position="387"/>
        <end position="408"/>
    </location>
</feature>
<dbReference type="SUPFAM" id="SSF52833">
    <property type="entry name" value="Thioredoxin-like"/>
    <property type="match status" value="1"/>
</dbReference>
<gene>
    <name evidence="4" type="ORF">FIBSPDRAFT_917855</name>
</gene>
<feature type="domain" description="UBX" evidence="3">
    <location>
        <begin position="481"/>
        <end position="585"/>
    </location>
</feature>
<dbReference type="EMBL" id="KV417507">
    <property type="protein sequence ID" value="KZP27714.1"/>
    <property type="molecule type" value="Genomic_DNA"/>
</dbReference>
<dbReference type="InterPro" id="IPR006577">
    <property type="entry name" value="UAS"/>
</dbReference>
<evidence type="ECO:0000256" key="1">
    <source>
        <dbReference type="ARBA" id="ARBA00023054"/>
    </source>
</evidence>
<feature type="compositionally biased region" description="Low complexity" evidence="2">
    <location>
        <begin position="330"/>
        <end position="346"/>
    </location>
</feature>
<feature type="region of interest" description="Disordered" evidence="2">
    <location>
        <begin position="422"/>
        <end position="447"/>
    </location>
</feature>
<dbReference type="AlphaFoldDB" id="A0A166QYV7"/>
<dbReference type="Pfam" id="PF14555">
    <property type="entry name" value="UBA_4"/>
    <property type="match status" value="1"/>
</dbReference>
<dbReference type="PANTHER" id="PTHR23322">
    <property type="entry name" value="FAS-ASSOCIATED PROTEIN"/>
    <property type="match status" value="1"/>
</dbReference>
<dbReference type="GO" id="GO:0043130">
    <property type="term" value="F:ubiquitin binding"/>
    <property type="evidence" value="ECO:0007669"/>
    <property type="project" value="TreeGrafter"/>
</dbReference>
<dbReference type="InterPro" id="IPR036249">
    <property type="entry name" value="Thioredoxin-like_sf"/>
</dbReference>
<evidence type="ECO:0000256" key="2">
    <source>
        <dbReference type="SAM" id="MobiDB-lite"/>
    </source>
</evidence>
<accession>A0A166QYV7</accession>
<reference evidence="4" key="1">
    <citation type="journal article" date="2016" name="Mol. Biol. Evol.">
        <title>Comparative Genomics of Early-Diverging Mushroom-Forming Fungi Provides Insights into the Origins of Lignocellulose Decay Capabilities.</title>
        <authorList>
            <person name="Nagy L.G."/>
            <person name="Riley R."/>
            <person name="Tritt A."/>
            <person name="Adam C."/>
            <person name="Daum C."/>
            <person name="Floudas D."/>
            <person name="Sun H."/>
            <person name="Yadav J.S."/>
            <person name="Pangilinan J."/>
            <person name="Larsson K.H."/>
            <person name="Matsuura K."/>
            <person name="Barry K."/>
            <person name="Labutti K."/>
            <person name="Kuo R."/>
            <person name="Ohm R.A."/>
            <person name="Bhattacharya S.S."/>
            <person name="Shirouzu T."/>
            <person name="Yoshinaga Y."/>
            <person name="Martin F.M."/>
            <person name="Grigoriev I.V."/>
            <person name="Hibbett D.S."/>
        </authorList>
    </citation>
    <scope>NUCLEOTIDE SEQUENCE [LARGE SCALE GENOMIC DNA]</scope>
    <source>
        <strain evidence="4">CBS 109695</strain>
    </source>
</reference>
<dbReference type="CDD" id="cd01767">
    <property type="entry name" value="UBX"/>
    <property type="match status" value="1"/>
</dbReference>
<name>A0A166QYV7_9AGAM</name>
<protein>
    <recommendedName>
        <fullName evidence="3">UBX domain-containing protein</fullName>
    </recommendedName>
</protein>
<keyword evidence="1" id="KW-0175">Coiled coil</keyword>
<feature type="compositionally biased region" description="Polar residues" evidence="2">
    <location>
        <begin position="590"/>
        <end position="600"/>
    </location>
</feature>
<feature type="region of interest" description="Disordered" evidence="2">
    <location>
        <begin position="585"/>
        <end position="612"/>
    </location>
</feature>
<evidence type="ECO:0000313" key="4">
    <source>
        <dbReference type="EMBL" id="KZP27714.1"/>
    </source>
</evidence>
<organism evidence="4">
    <name type="scientific">Athelia psychrophila</name>
    <dbReference type="NCBI Taxonomy" id="1759441"/>
    <lineage>
        <taxon>Eukaryota</taxon>
        <taxon>Fungi</taxon>
        <taxon>Dikarya</taxon>
        <taxon>Basidiomycota</taxon>
        <taxon>Agaricomycotina</taxon>
        <taxon>Agaricomycetes</taxon>
        <taxon>Agaricomycetidae</taxon>
        <taxon>Atheliales</taxon>
        <taxon>Atheliaceae</taxon>
        <taxon>Athelia</taxon>
    </lineage>
</organism>
<feature type="region of interest" description="Disordered" evidence="2">
    <location>
        <begin position="328"/>
        <end position="367"/>
    </location>
</feature>
<dbReference type="InterPro" id="IPR009060">
    <property type="entry name" value="UBA-like_sf"/>
</dbReference>
<dbReference type="STRING" id="436010.A0A166QYV7"/>
<dbReference type="OrthoDB" id="1026733at2759"/>
<feature type="compositionally biased region" description="Polar residues" evidence="2">
    <location>
        <begin position="356"/>
        <end position="367"/>
    </location>
</feature>
<dbReference type="SUPFAM" id="SSF46934">
    <property type="entry name" value="UBA-like"/>
    <property type="match status" value="1"/>
</dbReference>
<dbReference type="Gene3D" id="1.10.8.10">
    <property type="entry name" value="DNA helicase RuvA subunit, C-terminal domain"/>
    <property type="match status" value="1"/>
</dbReference>
<dbReference type="SUPFAM" id="SSF54236">
    <property type="entry name" value="Ubiquitin-like"/>
    <property type="match status" value="1"/>
</dbReference>
<feature type="compositionally biased region" description="Acidic residues" evidence="2">
    <location>
        <begin position="602"/>
        <end position="612"/>
    </location>
</feature>
<dbReference type="CDD" id="cd14273">
    <property type="entry name" value="UBA_TAP-C_like"/>
    <property type="match status" value="1"/>
</dbReference>
<dbReference type="PANTHER" id="PTHR23322:SF1">
    <property type="entry name" value="FAS-ASSOCIATED FACTOR 2"/>
    <property type="match status" value="1"/>
</dbReference>
<dbReference type="SMART" id="SM00594">
    <property type="entry name" value="UAS"/>
    <property type="match status" value="1"/>
</dbReference>
<dbReference type="GO" id="GO:0005783">
    <property type="term" value="C:endoplasmic reticulum"/>
    <property type="evidence" value="ECO:0007669"/>
    <property type="project" value="TreeGrafter"/>
</dbReference>
<dbReference type="Pfam" id="PF00789">
    <property type="entry name" value="UBX"/>
    <property type="match status" value="1"/>
</dbReference>
<proteinExistence type="predicted"/>
<dbReference type="InterPro" id="IPR029071">
    <property type="entry name" value="Ubiquitin-like_domsf"/>
</dbReference>
<dbReference type="Gene3D" id="3.40.30.10">
    <property type="entry name" value="Glutaredoxin"/>
    <property type="match status" value="1"/>
</dbReference>
<dbReference type="InterPro" id="IPR050730">
    <property type="entry name" value="UBX_domain-protein"/>
</dbReference>
<dbReference type="GO" id="GO:0036503">
    <property type="term" value="P:ERAD pathway"/>
    <property type="evidence" value="ECO:0007669"/>
    <property type="project" value="TreeGrafter"/>
</dbReference>
<dbReference type="PROSITE" id="PS50033">
    <property type="entry name" value="UBX"/>
    <property type="match status" value="1"/>
</dbReference>
<sequence length="612" mass="67756">MDSLSETQQHAVSTLQAISNCDTEAAIALLESSNWDVQAAASLIFDAAPTAGPSISPRSPSPRRRIENLEIDDSHQGALRDNRRARDSNRARRVSLTSSAPLFRADLHPHVQSYGIARYLPTCPNSLVSILAFPLHLLSSIFRFIFGVLRIPIPQIRFSGLNFYRPLPSGPSDPRSVSDRWVRALEDETGAVCYSRAGTQIVGASSATDAGPSSLTARAGAGVNGEPFEEGMKRLPDFTLASYEDVLRICQRDTKIACVILVSDEHDDVAEFKRSTLTNPAFVQLLHDNEIIVWGGDVREKDAWSAAQKLQATTYPFVAFLALQPRRGSRAPSTSSSPPTLTVLSRHQGRSVPATAPTSAETLSNHLSSQLLPRVTPFLERLRNAARERERDRTLREEQDRAFQDTARRDRERIEAKIAQSERENLEAARRVEDARQTEQRQEQERLESERLAVIRMEWRRWARKSLVTPEAAKGTPGAIRIAVRLPDGDGRTIRQFAPSDSLTGLYAYVDSQLIPSHFPASADPSAPPLGTPIDEESLVRQSIGATEWWGFRLFLAYPRKELAWKSHTRLVDIAELKGGAQIVVERGGSHSSSRATSPNGGEDDDYDTESD</sequence>
<evidence type="ECO:0000259" key="3">
    <source>
        <dbReference type="PROSITE" id="PS50033"/>
    </source>
</evidence>
<dbReference type="InterPro" id="IPR001012">
    <property type="entry name" value="UBX_dom"/>
</dbReference>
<dbReference type="Gene3D" id="3.10.20.90">
    <property type="entry name" value="Phosphatidylinositol 3-kinase Catalytic Subunit, Chain A, domain 1"/>
    <property type="match status" value="1"/>
</dbReference>